<sequence length="60" mass="6481">MRARSNDDGSSARADPLLLPQGSSSSCKGNVITRSEIFFPRCLSYLASAVIENEAQHVKV</sequence>
<organism evidence="1 2">
    <name type="scientific">Violaceomyces palustris</name>
    <dbReference type="NCBI Taxonomy" id="1673888"/>
    <lineage>
        <taxon>Eukaryota</taxon>
        <taxon>Fungi</taxon>
        <taxon>Dikarya</taxon>
        <taxon>Basidiomycota</taxon>
        <taxon>Ustilaginomycotina</taxon>
        <taxon>Ustilaginomycetes</taxon>
        <taxon>Violaceomycetales</taxon>
        <taxon>Violaceomycetaceae</taxon>
        <taxon>Violaceomyces</taxon>
    </lineage>
</organism>
<proteinExistence type="predicted"/>
<protein>
    <submittedName>
        <fullName evidence="1">Uncharacterized protein</fullName>
    </submittedName>
</protein>
<evidence type="ECO:0000313" key="1">
    <source>
        <dbReference type="EMBL" id="PWN46691.1"/>
    </source>
</evidence>
<gene>
    <name evidence="1" type="ORF">IE53DRAFT_391147</name>
</gene>
<name>A0ACD0NLL0_9BASI</name>
<dbReference type="EMBL" id="KZ820774">
    <property type="protein sequence ID" value="PWN46691.1"/>
    <property type="molecule type" value="Genomic_DNA"/>
</dbReference>
<keyword evidence="2" id="KW-1185">Reference proteome</keyword>
<accession>A0ACD0NLL0</accession>
<evidence type="ECO:0000313" key="2">
    <source>
        <dbReference type="Proteomes" id="UP000245626"/>
    </source>
</evidence>
<reference evidence="1 2" key="1">
    <citation type="journal article" date="2018" name="Mol. Biol. Evol.">
        <title>Broad Genomic Sampling Reveals a Smut Pathogenic Ancestry of the Fungal Clade Ustilaginomycotina.</title>
        <authorList>
            <person name="Kijpornyongpan T."/>
            <person name="Mondo S.J."/>
            <person name="Barry K."/>
            <person name="Sandor L."/>
            <person name="Lee J."/>
            <person name="Lipzen A."/>
            <person name="Pangilinan J."/>
            <person name="LaButti K."/>
            <person name="Hainaut M."/>
            <person name="Henrissat B."/>
            <person name="Grigoriev I.V."/>
            <person name="Spatafora J.W."/>
            <person name="Aime M.C."/>
        </authorList>
    </citation>
    <scope>NUCLEOTIDE SEQUENCE [LARGE SCALE GENOMIC DNA]</scope>
    <source>
        <strain evidence="1 2">SA 807</strain>
    </source>
</reference>
<dbReference type="Proteomes" id="UP000245626">
    <property type="component" value="Unassembled WGS sequence"/>
</dbReference>